<sequence length="383" mass="40726">MYLPVSTGLDGERKGNTYNWTGGYIPSPKTFWQRRFSNGPVWPEFLVRMAPSGGGASAKNRLRLLNYAFGGSTACPAVGTAMSSLDVQITAFLAGVPPAGDAQSISSAATASSISINSSSVTSAADLCAVSAGTGLASSNGTAKKLPSVRFSAGPGGAEPVEPKGRLFVVFVGSNDLLFLTNWTDPRVVERRVANISACTVAAMDRLMDALSSAQPQRLTPFAGRSEQPEAAAEVDPRYDRIVVWNLAAVEGTSVVPPALKATLASAIVAHNRKLDAALAPLRSRYPGGPRLEVYDLHSATECVKRNAERLGFKGLGPCIAQPYLRGQIASMAQRLFADAAQDRADSRCKHPNDYMWFDEVHPTSRMHMLGLAAPFARAQGWL</sequence>
<dbReference type="EMBL" id="LSYV01000018">
    <property type="protein sequence ID" value="KXZ50307.1"/>
    <property type="molecule type" value="Genomic_DNA"/>
</dbReference>
<protein>
    <submittedName>
        <fullName evidence="1">Uncharacterized protein</fullName>
    </submittedName>
</protein>
<organism evidence="1 2">
    <name type="scientific">Gonium pectorale</name>
    <name type="common">Green alga</name>
    <dbReference type="NCBI Taxonomy" id="33097"/>
    <lineage>
        <taxon>Eukaryota</taxon>
        <taxon>Viridiplantae</taxon>
        <taxon>Chlorophyta</taxon>
        <taxon>core chlorophytes</taxon>
        <taxon>Chlorophyceae</taxon>
        <taxon>CS clade</taxon>
        <taxon>Chlamydomonadales</taxon>
        <taxon>Volvocaceae</taxon>
        <taxon>Gonium</taxon>
    </lineage>
</organism>
<proteinExistence type="predicted"/>
<dbReference type="Proteomes" id="UP000075714">
    <property type="component" value="Unassembled WGS sequence"/>
</dbReference>
<keyword evidence="2" id="KW-1185">Reference proteome</keyword>
<comment type="caution">
    <text evidence="1">The sequence shown here is derived from an EMBL/GenBank/DDBJ whole genome shotgun (WGS) entry which is preliminary data.</text>
</comment>
<name>A0A150GKJ2_GONPE</name>
<evidence type="ECO:0000313" key="2">
    <source>
        <dbReference type="Proteomes" id="UP000075714"/>
    </source>
</evidence>
<accession>A0A150GKJ2</accession>
<dbReference type="OrthoDB" id="549479at2759"/>
<dbReference type="AlphaFoldDB" id="A0A150GKJ2"/>
<dbReference type="InterPro" id="IPR036514">
    <property type="entry name" value="SGNH_hydro_sf"/>
</dbReference>
<gene>
    <name evidence="1" type="ORF">GPECTOR_17g946</name>
</gene>
<reference evidence="2" key="1">
    <citation type="journal article" date="2016" name="Nat. Commun.">
        <title>The Gonium pectorale genome demonstrates co-option of cell cycle regulation during the evolution of multicellularity.</title>
        <authorList>
            <person name="Hanschen E.R."/>
            <person name="Marriage T.N."/>
            <person name="Ferris P.J."/>
            <person name="Hamaji T."/>
            <person name="Toyoda A."/>
            <person name="Fujiyama A."/>
            <person name="Neme R."/>
            <person name="Noguchi H."/>
            <person name="Minakuchi Y."/>
            <person name="Suzuki M."/>
            <person name="Kawai-Toyooka H."/>
            <person name="Smith D.R."/>
            <person name="Sparks H."/>
            <person name="Anderson J."/>
            <person name="Bakaric R."/>
            <person name="Luria V."/>
            <person name="Karger A."/>
            <person name="Kirschner M.W."/>
            <person name="Durand P.M."/>
            <person name="Michod R.E."/>
            <person name="Nozaki H."/>
            <person name="Olson B.J."/>
        </authorList>
    </citation>
    <scope>NUCLEOTIDE SEQUENCE [LARGE SCALE GENOMIC DNA]</scope>
    <source>
        <strain evidence="2">NIES-2863</strain>
    </source>
</reference>
<dbReference type="Gene3D" id="3.40.50.1110">
    <property type="entry name" value="SGNH hydrolase"/>
    <property type="match status" value="1"/>
</dbReference>
<evidence type="ECO:0000313" key="1">
    <source>
        <dbReference type="EMBL" id="KXZ50307.1"/>
    </source>
</evidence>